<reference evidence="1" key="2">
    <citation type="journal article" date="2020" name="Nat. Commun.">
        <title>Large-scale genome sequencing of mycorrhizal fungi provides insights into the early evolution of symbiotic traits.</title>
        <authorList>
            <person name="Miyauchi S."/>
            <person name="Kiss E."/>
            <person name="Kuo A."/>
            <person name="Drula E."/>
            <person name="Kohler A."/>
            <person name="Sanchez-Garcia M."/>
            <person name="Morin E."/>
            <person name="Andreopoulos B."/>
            <person name="Barry K.W."/>
            <person name="Bonito G."/>
            <person name="Buee M."/>
            <person name="Carver A."/>
            <person name="Chen C."/>
            <person name="Cichocki N."/>
            <person name="Clum A."/>
            <person name="Culley D."/>
            <person name="Crous P.W."/>
            <person name="Fauchery L."/>
            <person name="Girlanda M."/>
            <person name="Hayes R.D."/>
            <person name="Keri Z."/>
            <person name="LaButti K."/>
            <person name="Lipzen A."/>
            <person name="Lombard V."/>
            <person name="Magnuson J."/>
            <person name="Maillard F."/>
            <person name="Murat C."/>
            <person name="Nolan M."/>
            <person name="Ohm R.A."/>
            <person name="Pangilinan J."/>
            <person name="Pereira M.F."/>
            <person name="Perotto S."/>
            <person name="Peter M."/>
            <person name="Pfister S."/>
            <person name="Riley R."/>
            <person name="Sitrit Y."/>
            <person name="Stielow J.B."/>
            <person name="Szollosi G."/>
            <person name="Zifcakova L."/>
            <person name="Stursova M."/>
            <person name="Spatafora J.W."/>
            <person name="Tedersoo L."/>
            <person name="Vaario L.M."/>
            <person name="Yamada A."/>
            <person name="Yan M."/>
            <person name="Wang P."/>
            <person name="Xu J."/>
            <person name="Bruns T."/>
            <person name="Baldrian P."/>
            <person name="Vilgalys R."/>
            <person name="Dunand C."/>
            <person name="Henrissat B."/>
            <person name="Grigoriev I.V."/>
            <person name="Hibbett D."/>
            <person name="Nagy L.G."/>
            <person name="Martin F.M."/>
        </authorList>
    </citation>
    <scope>NUCLEOTIDE SEQUENCE</scope>
    <source>
        <strain evidence="1">P2</strain>
    </source>
</reference>
<comment type="caution">
    <text evidence="1">The sequence shown here is derived from an EMBL/GenBank/DDBJ whole genome shotgun (WGS) entry which is preliminary data.</text>
</comment>
<dbReference type="EMBL" id="MU117983">
    <property type="protein sequence ID" value="KAF9650575.1"/>
    <property type="molecule type" value="Genomic_DNA"/>
</dbReference>
<name>A0ACB6ZLD6_THEGA</name>
<gene>
    <name evidence="1" type="ORF">BDM02DRAFT_3111832</name>
</gene>
<sequence length="238" mass="27132">MSALKARSMKTTAGAFDVEDFIEKLISFMGGNQATGEATEGVEIDDTTPLKWDKIGRKALAKSRRVPVMDFMLGPLSVEQKKRAQSKRIRLEKHDEDLRRPQEITEEDIQRSENETTKNVTNIQRILDANGAVNLFKFIINPNDFAQSVENLFYLSFLIRDGSCSLEVEKGEPVIFSVEKPTQQEYDDGLTRRQFVFEFDQETWKRAIEVYSITECIVPARPKDPGATKITGKRGWYG</sequence>
<proteinExistence type="predicted"/>
<dbReference type="Proteomes" id="UP000886501">
    <property type="component" value="Unassembled WGS sequence"/>
</dbReference>
<protein>
    <submittedName>
        <fullName evidence="1">Uncharacterized protein</fullName>
    </submittedName>
</protein>
<evidence type="ECO:0000313" key="1">
    <source>
        <dbReference type="EMBL" id="KAF9650575.1"/>
    </source>
</evidence>
<accession>A0ACB6ZLD6</accession>
<keyword evidence="2" id="KW-1185">Reference proteome</keyword>
<reference evidence="1" key="1">
    <citation type="submission" date="2019-10" db="EMBL/GenBank/DDBJ databases">
        <authorList>
            <consortium name="DOE Joint Genome Institute"/>
            <person name="Kuo A."/>
            <person name="Miyauchi S."/>
            <person name="Kiss E."/>
            <person name="Drula E."/>
            <person name="Kohler A."/>
            <person name="Sanchez-Garcia M."/>
            <person name="Andreopoulos B."/>
            <person name="Barry K.W."/>
            <person name="Bonito G."/>
            <person name="Buee M."/>
            <person name="Carver A."/>
            <person name="Chen C."/>
            <person name="Cichocki N."/>
            <person name="Clum A."/>
            <person name="Culley D."/>
            <person name="Crous P.W."/>
            <person name="Fauchery L."/>
            <person name="Girlanda M."/>
            <person name="Hayes R."/>
            <person name="Keri Z."/>
            <person name="Labutti K."/>
            <person name="Lipzen A."/>
            <person name="Lombard V."/>
            <person name="Magnuson J."/>
            <person name="Maillard F."/>
            <person name="Morin E."/>
            <person name="Murat C."/>
            <person name="Nolan M."/>
            <person name="Ohm R."/>
            <person name="Pangilinan J."/>
            <person name="Pereira M."/>
            <person name="Perotto S."/>
            <person name="Peter M."/>
            <person name="Riley R."/>
            <person name="Sitrit Y."/>
            <person name="Stielow B."/>
            <person name="Szollosi G."/>
            <person name="Zifcakova L."/>
            <person name="Stursova M."/>
            <person name="Spatafora J.W."/>
            <person name="Tedersoo L."/>
            <person name="Vaario L.-M."/>
            <person name="Yamada A."/>
            <person name="Yan M."/>
            <person name="Wang P."/>
            <person name="Xu J."/>
            <person name="Bruns T."/>
            <person name="Baldrian P."/>
            <person name="Vilgalys R."/>
            <person name="Henrissat B."/>
            <person name="Grigoriev I.V."/>
            <person name="Hibbett D."/>
            <person name="Nagy L.G."/>
            <person name="Martin F.M."/>
        </authorList>
    </citation>
    <scope>NUCLEOTIDE SEQUENCE</scope>
    <source>
        <strain evidence="1">P2</strain>
    </source>
</reference>
<organism evidence="1 2">
    <name type="scientific">Thelephora ganbajun</name>
    <name type="common">Ganba fungus</name>
    <dbReference type="NCBI Taxonomy" id="370292"/>
    <lineage>
        <taxon>Eukaryota</taxon>
        <taxon>Fungi</taxon>
        <taxon>Dikarya</taxon>
        <taxon>Basidiomycota</taxon>
        <taxon>Agaricomycotina</taxon>
        <taxon>Agaricomycetes</taxon>
        <taxon>Thelephorales</taxon>
        <taxon>Thelephoraceae</taxon>
        <taxon>Thelephora</taxon>
    </lineage>
</organism>
<evidence type="ECO:0000313" key="2">
    <source>
        <dbReference type="Proteomes" id="UP000886501"/>
    </source>
</evidence>